<dbReference type="KEGG" id="vg:26626109"/>
<evidence type="ECO:0000313" key="2">
    <source>
        <dbReference type="Proteomes" id="UP000208104"/>
    </source>
</evidence>
<reference evidence="1 2" key="1">
    <citation type="journal article" date="2015" name="Genome Announc.">
        <title>Genome Sequences of Five Additional Brevibacillus laterosporus Bacteriophages.</title>
        <authorList>
            <person name="Merrill B.D."/>
            <person name="Berg J.A."/>
            <person name="Graves K.A."/>
            <person name="Ward A.T."/>
            <person name="Hilton J.A."/>
            <person name="Wake B.N."/>
            <person name="Grose J.H."/>
            <person name="Breakwell D.P."/>
            <person name="Burnett S.H."/>
        </authorList>
    </citation>
    <scope>NUCLEOTIDE SEQUENCE [LARGE SCALE GENOMIC DNA]</scope>
</reference>
<name>A0A0K2CNV2_9CAUD</name>
<dbReference type="EMBL" id="KT151955">
    <property type="protein sequence ID" value="ALA07290.1"/>
    <property type="molecule type" value="Genomic_DNA"/>
</dbReference>
<protein>
    <submittedName>
        <fullName evidence="1">Uncharacterized protein</fullName>
    </submittedName>
</protein>
<keyword evidence="2" id="KW-1185">Reference proteome</keyword>
<dbReference type="RefSeq" id="YP_009199222.1">
    <property type="nucleotide sequence ID" value="NC_028805.1"/>
</dbReference>
<organism evidence="1 2">
    <name type="scientific">Brevibacillus phage Jenst</name>
    <dbReference type="NCBI Taxonomy" id="1691954"/>
    <lineage>
        <taxon>Viruses</taxon>
        <taxon>Duplodnaviria</taxon>
        <taxon>Heunggongvirae</taxon>
        <taxon>Uroviricota</taxon>
        <taxon>Caudoviricetes</taxon>
        <taxon>Jenstvirus</taxon>
        <taxon>Jenstvirus jenst</taxon>
    </lineage>
</organism>
<accession>A0A0K2CNV2</accession>
<gene>
    <name evidence="1" type="ORF">JENST_161</name>
</gene>
<sequence>MNEKQTEEWLNENTDGLIAVTLKIEGNKKEFNTIMAVSPDTEEIEQCVSALSQAITVFLFKNTSANFEDIHNLLIDSVAHGIAKGKSEVIAKKI</sequence>
<dbReference type="GeneID" id="26626109"/>
<evidence type="ECO:0000313" key="1">
    <source>
        <dbReference type="EMBL" id="ALA07290.1"/>
    </source>
</evidence>
<dbReference type="Proteomes" id="UP000208104">
    <property type="component" value="Segment"/>
</dbReference>
<proteinExistence type="predicted"/>